<dbReference type="PROSITE" id="PS50075">
    <property type="entry name" value="CARRIER"/>
    <property type="match status" value="1"/>
</dbReference>
<protein>
    <submittedName>
        <fullName evidence="2">Acyl carrier protein</fullName>
    </submittedName>
</protein>
<organism evidence="2 3">
    <name type="scientific">Methylobacterium durans</name>
    <dbReference type="NCBI Taxonomy" id="2202825"/>
    <lineage>
        <taxon>Bacteria</taxon>
        <taxon>Pseudomonadati</taxon>
        <taxon>Pseudomonadota</taxon>
        <taxon>Alphaproteobacteria</taxon>
        <taxon>Hyphomicrobiales</taxon>
        <taxon>Methylobacteriaceae</taxon>
        <taxon>Methylobacterium</taxon>
    </lineage>
</organism>
<dbReference type="Gene3D" id="1.10.1200.10">
    <property type="entry name" value="ACP-like"/>
    <property type="match status" value="1"/>
</dbReference>
<accession>A0A2U8W4S2</accession>
<evidence type="ECO:0000313" key="3">
    <source>
        <dbReference type="Proteomes" id="UP000245926"/>
    </source>
</evidence>
<gene>
    <name evidence="2" type="ORF">DK389_11935</name>
</gene>
<proteinExistence type="predicted"/>
<dbReference type="Pfam" id="PF00550">
    <property type="entry name" value="PP-binding"/>
    <property type="match status" value="1"/>
</dbReference>
<keyword evidence="3" id="KW-1185">Reference proteome</keyword>
<dbReference type="OrthoDB" id="8250336at2"/>
<feature type="domain" description="Carrier" evidence="1">
    <location>
        <begin position="8"/>
        <end position="85"/>
    </location>
</feature>
<sequence>MSQIVSSEVTDRAMALARDIAAQHDGIREFRPGDALVDVGLTSLDLVNLMLAIEAEFDIMIPPTCLNPQNFHSIEAISRMVEAVRTGAH</sequence>
<reference evidence="3" key="1">
    <citation type="submission" date="2018-05" db="EMBL/GenBank/DDBJ databases">
        <title>Complete Genome Sequence of Methylobacterium sp. 17SD2-17.</title>
        <authorList>
            <person name="Srinivasan S."/>
        </authorList>
    </citation>
    <scope>NUCLEOTIDE SEQUENCE [LARGE SCALE GENOMIC DNA]</scope>
    <source>
        <strain evidence="3">17SD2-17</strain>
    </source>
</reference>
<dbReference type="InterPro" id="IPR036736">
    <property type="entry name" value="ACP-like_sf"/>
</dbReference>
<dbReference type="AlphaFoldDB" id="A0A2U8W4S2"/>
<dbReference type="SUPFAM" id="SSF47336">
    <property type="entry name" value="ACP-like"/>
    <property type="match status" value="1"/>
</dbReference>
<dbReference type="InterPro" id="IPR009081">
    <property type="entry name" value="PP-bd_ACP"/>
</dbReference>
<evidence type="ECO:0000313" key="2">
    <source>
        <dbReference type="EMBL" id="AWN41104.1"/>
    </source>
</evidence>
<dbReference type="KEGG" id="mets:DK389_11935"/>
<name>A0A2U8W4S2_9HYPH</name>
<dbReference type="RefSeq" id="WP_109889820.1">
    <property type="nucleotide sequence ID" value="NZ_CP029550.1"/>
</dbReference>
<evidence type="ECO:0000259" key="1">
    <source>
        <dbReference type="PROSITE" id="PS50075"/>
    </source>
</evidence>
<dbReference type="EMBL" id="CP029550">
    <property type="protein sequence ID" value="AWN41104.1"/>
    <property type="molecule type" value="Genomic_DNA"/>
</dbReference>
<dbReference type="Proteomes" id="UP000245926">
    <property type="component" value="Chromosome"/>
</dbReference>